<dbReference type="EMBL" id="QMRA01000078">
    <property type="protein sequence ID" value="RLE53184.1"/>
    <property type="molecule type" value="Genomic_DNA"/>
</dbReference>
<protein>
    <submittedName>
        <fullName evidence="3">Amidohydrolase</fullName>
    </submittedName>
</protein>
<dbReference type="GO" id="GO:0071713">
    <property type="term" value="F:para-aminobenzoyl-glutamate hydrolase activity"/>
    <property type="evidence" value="ECO:0007669"/>
    <property type="project" value="TreeGrafter"/>
</dbReference>
<reference evidence="3 4" key="1">
    <citation type="submission" date="2018-06" db="EMBL/GenBank/DDBJ databases">
        <title>Extensive metabolic versatility and redundancy in microbially diverse, dynamic hydrothermal sediments.</title>
        <authorList>
            <person name="Dombrowski N."/>
            <person name="Teske A."/>
            <person name="Baker B.J."/>
        </authorList>
    </citation>
    <scope>NUCLEOTIDE SEQUENCE [LARGE SCALE GENOMIC DNA]</scope>
    <source>
        <strain evidence="3">B20_G2</strain>
    </source>
</reference>
<comment type="caution">
    <text evidence="3">The sequence shown here is derived from an EMBL/GenBank/DDBJ whole genome shotgun (WGS) entry which is preliminary data.</text>
</comment>
<dbReference type="PANTHER" id="PTHR30575">
    <property type="entry name" value="PEPTIDASE M20"/>
    <property type="match status" value="1"/>
</dbReference>
<dbReference type="InterPro" id="IPR011650">
    <property type="entry name" value="Peptidase_M20_dimer"/>
</dbReference>
<dbReference type="GO" id="GO:0046657">
    <property type="term" value="P:folic acid catabolic process"/>
    <property type="evidence" value="ECO:0007669"/>
    <property type="project" value="TreeGrafter"/>
</dbReference>
<name>A0A497F0P9_9CREN</name>
<dbReference type="SUPFAM" id="SSF55031">
    <property type="entry name" value="Bacterial exopeptidase dimerisation domain"/>
    <property type="match status" value="1"/>
</dbReference>
<dbReference type="InterPro" id="IPR052030">
    <property type="entry name" value="Peptidase_M20/M20A_hydrolases"/>
</dbReference>
<evidence type="ECO:0000313" key="3">
    <source>
        <dbReference type="EMBL" id="RLE53184.1"/>
    </source>
</evidence>
<dbReference type="CDD" id="cd05673">
    <property type="entry name" value="M20_Acy1L2_AbgB"/>
    <property type="match status" value="1"/>
</dbReference>
<dbReference type="InterPro" id="IPR017439">
    <property type="entry name" value="Amidohydrolase"/>
</dbReference>
<dbReference type="InterPro" id="IPR036264">
    <property type="entry name" value="Bact_exopeptidase_dim_dom"/>
</dbReference>
<dbReference type="Proteomes" id="UP000269499">
    <property type="component" value="Unassembled WGS sequence"/>
</dbReference>
<dbReference type="GO" id="GO:0016805">
    <property type="term" value="F:dipeptidase activity"/>
    <property type="evidence" value="ECO:0007669"/>
    <property type="project" value="TreeGrafter"/>
</dbReference>
<organism evidence="3 4">
    <name type="scientific">Thermoproteota archaeon</name>
    <dbReference type="NCBI Taxonomy" id="2056631"/>
    <lineage>
        <taxon>Archaea</taxon>
        <taxon>Thermoproteota</taxon>
    </lineage>
</organism>
<dbReference type="AlphaFoldDB" id="A0A497F0P9"/>
<evidence type="ECO:0000259" key="2">
    <source>
        <dbReference type="Pfam" id="PF07687"/>
    </source>
</evidence>
<accession>A0A497F0P9</accession>
<feature type="domain" description="Peptidase M20 dimerisation" evidence="2">
    <location>
        <begin position="193"/>
        <end position="283"/>
    </location>
</feature>
<dbReference type="Gene3D" id="3.40.630.10">
    <property type="entry name" value="Zn peptidases"/>
    <property type="match status" value="1"/>
</dbReference>
<proteinExistence type="predicted"/>
<dbReference type="NCBIfam" id="TIGR01891">
    <property type="entry name" value="amidohydrolases"/>
    <property type="match status" value="1"/>
</dbReference>
<dbReference type="Pfam" id="PF01546">
    <property type="entry name" value="Peptidase_M20"/>
    <property type="match status" value="1"/>
</dbReference>
<dbReference type="Pfam" id="PF07687">
    <property type="entry name" value="M20_dimer"/>
    <property type="match status" value="1"/>
</dbReference>
<dbReference type="FunFam" id="3.30.70.360:FF:000004">
    <property type="entry name" value="Peptidase M20 domain-containing protein 2"/>
    <property type="match status" value="1"/>
</dbReference>
<evidence type="ECO:0000256" key="1">
    <source>
        <dbReference type="SAM" id="MobiDB-lite"/>
    </source>
</evidence>
<evidence type="ECO:0000313" key="4">
    <source>
        <dbReference type="Proteomes" id="UP000269499"/>
    </source>
</evidence>
<dbReference type="Gene3D" id="3.30.70.360">
    <property type="match status" value="1"/>
</dbReference>
<dbReference type="SUPFAM" id="SSF53187">
    <property type="entry name" value="Zn-dependent exopeptidases"/>
    <property type="match status" value="1"/>
</dbReference>
<feature type="region of interest" description="Disordered" evidence="1">
    <location>
        <begin position="454"/>
        <end position="481"/>
    </location>
</feature>
<gene>
    <name evidence="3" type="ORF">DRJ26_03680</name>
</gene>
<dbReference type="InterPro" id="IPR002933">
    <property type="entry name" value="Peptidase_M20"/>
</dbReference>
<dbReference type="InterPro" id="IPR017145">
    <property type="entry name" value="Aminobenzoyl-glu_utiliz_pB"/>
</dbReference>
<dbReference type="PANTHER" id="PTHR30575:SF0">
    <property type="entry name" value="XAA-ARG DIPEPTIDASE"/>
    <property type="match status" value="1"/>
</dbReference>
<dbReference type="PIRSF" id="PIRSF037227">
    <property type="entry name" value="Aminobenzoyl-glu_utiliz_pB"/>
    <property type="match status" value="1"/>
</dbReference>
<dbReference type="GO" id="GO:0005737">
    <property type="term" value="C:cytoplasm"/>
    <property type="evidence" value="ECO:0007669"/>
    <property type="project" value="TreeGrafter"/>
</dbReference>
<sequence>MTIWRAVGVVKETALEWIEKNKNRIIEISDKIWEYAELGLKEFKSSALLASELEKHGFRVERGVAGMPTAFVATWGEGKPVIGIMGEYDALPGLSQKPIPRKEPLVPGAPGHGCGHNIHGASGMAAAIAVKKAMEKHGIKGTIKFFGCPAEENFSGKVFMVRDGVFDGVDAVISHHPGTMNAATLKSSLANYSVKFHFYGVSSHAAGAPEAGRSALDAVELMNVGVNYLREHIIQEARIHYVIEKGGTQPNIVPDYARSWYLIRAPEREQVEEIYQRVLNIAKGAALMTGTTHKVEFIKGVSNKIPNRVIAELIVKNMREIGPPKYTEKDLEFAREIAKTIPQEQKIRRLQRSGRADWEKLVDKLIDDQFPDPWGDGEVSYGSTDVSDVSWIAPTVEFSTAAWVLGTAAHTWQAVAQSASGIGHKSLIFAAKVMAATALDLMTNPELLQAAKEEHKKRLRGRKYKSPIPPDLKPPLDIWER</sequence>